<evidence type="ECO:0000313" key="3">
    <source>
        <dbReference type="Proteomes" id="UP000198564"/>
    </source>
</evidence>
<protein>
    <submittedName>
        <fullName evidence="2">Uncharacterized protein</fullName>
    </submittedName>
</protein>
<evidence type="ECO:0000256" key="1">
    <source>
        <dbReference type="SAM" id="MobiDB-lite"/>
    </source>
</evidence>
<dbReference type="EMBL" id="FNYW01000034">
    <property type="protein sequence ID" value="SEI92849.1"/>
    <property type="molecule type" value="Genomic_DNA"/>
</dbReference>
<reference evidence="3" key="1">
    <citation type="submission" date="2016-10" db="EMBL/GenBank/DDBJ databases">
        <authorList>
            <person name="Varghese N."/>
            <person name="Submissions S."/>
        </authorList>
    </citation>
    <scope>NUCLEOTIDE SEQUENCE [LARGE SCALE GENOMIC DNA]</scope>
    <source>
        <strain evidence="3">DSM 25751</strain>
    </source>
</reference>
<dbReference type="Proteomes" id="UP000198564">
    <property type="component" value="Unassembled WGS sequence"/>
</dbReference>
<gene>
    <name evidence="2" type="ORF">SAMN04488113_1347</name>
</gene>
<keyword evidence="3" id="KW-1185">Reference proteome</keyword>
<evidence type="ECO:0000313" key="2">
    <source>
        <dbReference type="EMBL" id="SEI92849.1"/>
    </source>
</evidence>
<proteinExistence type="predicted"/>
<organism evidence="2 3">
    <name type="scientific">Alkalibacterium gilvum</name>
    <dbReference type="NCBI Taxonomy" id="1130080"/>
    <lineage>
        <taxon>Bacteria</taxon>
        <taxon>Bacillati</taxon>
        <taxon>Bacillota</taxon>
        <taxon>Bacilli</taxon>
        <taxon>Lactobacillales</taxon>
        <taxon>Carnobacteriaceae</taxon>
        <taxon>Alkalibacterium</taxon>
    </lineage>
</organism>
<dbReference type="STRING" id="1130080.SAMN04488113_1347"/>
<dbReference type="RefSeq" id="WP_091635846.1">
    <property type="nucleotide sequence ID" value="NZ_FNYW01000034.1"/>
</dbReference>
<feature type="region of interest" description="Disordered" evidence="1">
    <location>
        <begin position="76"/>
        <end position="103"/>
    </location>
</feature>
<name>A0A1H6UKQ8_9LACT</name>
<sequence length="136" mass="15767">MNETEYSPEEIITFKEEFEDKVRELNQIGRADLPDIDTRNSEVDDLLDMHLDVTGEIPDHNVITLLADYVLADDLKDSNPHKTTQTEYPIQSTHSRRNTPKRELSVSAEILDYLHSKYTKQLDNLSKVSHKNRDDV</sequence>
<feature type="compositionally biased region" description="Polar residues" evidence="1">
    <location>
        <begin position="81"/>
        <end position="93"/>
    </location>
</feature>
<accession>A0A1H6UKQ8</accession>
<dbReference type="OrthoDB" id="2935851at2"/>
<dbReference type="AlphaFoldDB" id="A0A1H6UKQ8"/>